<dbReference type="InterPro" id="IPR050982">
    <property type="entry name" value="Auxin_biosynth/cation_transpt"/>
</dbReference>
<gene>
    <name evidence="2" type="ORF">HLH35_06650</name>
</gene>
<reference evidence="2 3" key="1">
    <citation type="submission" date="2020-04" db="EMBL/GenBank/DDBJ databases">
        <title>Description of novel Gluconacetobacter.</title>
        <authorList>
            <person name="Sombolestani A."/>
        </authorList>
    </citation>
    <scope>NUCLEOTIDE SEQUENCE [LARGE SCALE GENOMIC DNA]</scope>
    <source>
        <strain evidence="2 3">LMG 27724</strain>
    </source>
</reference>
<dbReference type="SUPFAM" id="SSF51905">
    <property type="entry name" value="FAD/NAD(P)-binding domain"/>
    <property type="match status" value="1"/>
</dbReference>
<comment type="caution">
    <text evidence="2">The sequence shown here is derived from an EMBL/GenBank/DDBJ whole genome shotgun (WGS) entry which is preliminary data.</text>
</comment>
<dbReference type="InterPro" id="IPR036188">
    <property type="entry name" value="FAD/NAD-bd_sf"/>
</dbReference>
<dbReference type="PANTHER" id="PTHR43539:SF91">
    <property type="entry name" value="FAD-DEPENDENT URATE HYDROXYLASE"/>
    <property type="match status" value="1"/>
</dbReference>
<dbReference type="PRINTS" id="PR00411">
    <property type="entry name" value="PNDRDTASEI"/>
</dbReference>
<dbReference type="AlphaFoldDB" id="A0A7W4IZE0"/>
<dbReference type="PANTHER" id="PTHR43539">
    <property type="entry name" value="FLAVIN-BINDING MONOOXYGENASE-LIKE PROTEIN (AFU_ORTHOLOGUE AFUA_4G09220)"/>
    <property type="match status" value="1"/>
</dbReference>
<dbReference type="PRINTS" id="PR00368">
    <property type="entry name" value="FADPNR"/>
</dbReference>
<keyword evidence="3" id="KW-1185">Reference proteome</keyword>
<organism evidence="2 3">
    <name type="scientific">Gluconacetobacter asukensis</name>
    <dbReference type="NCBI Taxonomy" id="1017181"/>
    <lineage>
        <taxon>Bacteria</taxon>
        <taxon>Pseudomonadati</taxon>
        <taxon>Pseudomonadota</taxon>
        <taxon>Alphaproteobacteria</taxon>
        <taxon>Acetobacterales</taxon>
        <taxon>Acetobacteraceae</taxon>
        <taxon>Gluconacetobacter</taxon>
    </lineage>
</organism>
<evidence type="ECO:0000256" key="1">
    <source>
        <dbReference type="ARBA" id="ARBA00023002"/>
    </source>
</evidence>
<accession>A0A7W4IZE0</accession>
<sequence length="482" mass="52953">MTTRLADLKRKVQRELEWIDFPAKTWVRPHEFRGRTIHDAVVIGAGMAGLAVSASLKRYGIANHVVLDMAPARQEGPWVTYARMETLRSPKILPGPCLNIPVLTFRSWFEHCHGEDAWAGLGLIPRGMWMDYLIWFRDVLDLPVENNVKVLDVDPVASGVIRLTIERDGQRQEIFTRKAILATGRDGSSSQYLPPVIADLPGHLRAHAADPIDFSALAGRRVAVIGAGASAMDNAATALENGAARVDLLIRRSDLPRINKYLGLGYPGSVNGFAGLSDAWKIRFLDYVMSAQTPPPRPSVLRVSRHPNAFFHLDCGLLDAREEGDAVALKTTRGTMTCDFLIAATGFDVSLARRPELHRIAPGIRLWKDRLDAMAGQIHCNEINGELASSPDLGPNFEFQPKTGMERQGLDDIHCFSFAASLSLGKVSGDIPAISDGADKLVRGIAAQFFQTDAAWHFANLEQFTTPEIFGDEWCDTALPTG</sequence>
<dbReference type="Gene3D" id="3.50.50.60">
    <property type="entry name" value="FAD/NAD(P)-binding domain"/>
    <property type="match status" value="1"/>
</dbReference>
<dbReference type="GO" id="GO:0050660">
    <property type="term" value="F:flavin adenine dinucleotide binding"/>
    <property type="evidence" value="ECO:0007669"/>
    <property type="project" value="TreeGrafter"/>
</dbReference>
<evidence type="ECO:0000313" key="3">
    <source>
        <dbReference type="Proteomes" id="UP000577891"/>
    </source>
</evidence>
<keyword evidence="1" id="KW-0560">Oxidoreductase</keyword>
<name>A0A7W4IZE0_9PROT</name>
<dbReference type="Pfam" id="PF13738">
    <property type="entry name" value="Pyr_redox_3"/>
    <property type="match status" value="1"/>
</dbReference>
<protein>
    <submittedName>
        <fullName evidence="2">NAD(P)/FAD-dependent oxidoreductase</fullName>
    </submittedName>
</protein>
<evidence type="ECO:0000313" key="2">
    <source>
        <dbReference type="EMBL" id="MBB2171802.1"/>
    </source>
</evidence>
<proteinExistence type="predicted"/>
<dbReference type="EMBL" id="JABEQE010000004">
    <property type="protein sequence ID" value="MBB2171802.1"/>
    <property type="molecule type" value="Genomic_DNA"/>
</dbReference>
<dbReference type="GO" id="GO:0004497">
    <property type="term" value="F:monooxygenase activity"/>
    <property type="evidence" value="ECO:0007669"/>
    <property type="project" value="TreeGrafter"/>
</dbReference>
<dbReference type="Proteomes" id="UP000577891">
    <property type="component" value="Unassembled WGS sequence"/>
</dbReference>